<dbReference type="SUPFAM" id="SSF54665">
    <property type="entry name" value="CO dehydrogenase molybdoprotein N-domain-like"/>
    <property type="match status" value="1"/>
</dbReference>
<dbReference type="Gene3D" id="3.30.365.10">
    <property type="entry name" value="Aldehyde oxidase/xanthine dehydrogenase, molybdopterin binding domain"/>
    <property type="match status" value="4"/>
</dbReference>
<dbReference type="GO" id="GO:0016491">
    <property type="term" value="F:oxidoreductase activity"/>
    <property type="evidence" value="ECO:0007669"/>
    <property type="project" value="InterPro"/>
</dbReference>
<dbReference type="InterPro" id="IPR046867">
    <property type="entry name" value="AldOxase/xan_DH_MoCoBD2"/>
</dbReference>
<dbReference type="InterPro" id="IPR036856">
    <property type="entry name" value="Ald_Oxase/Xan_DH_a/b_sf"/>
</dbReference>
<dbReference type="STRING" id="1907941.BKE30_02400"/>
<dbReference type="Gene3D" id="3.90.1170.50">
    <property type="entry name" value="Aldehyde oxidase/xanthine dehydrogenase, a/b hammerhead"/>
    <property type="match status" value="1"/>
</dbReference>
<dbReference type="OrthoDB" id="6177861at2"/>
<dbReference type="SMART" id="SM01008">
    <property type="entry name" value="Ald_Xan_dh_C"/>
    <property type="match status" value="1"/>
</dbReference>
<dbReference type="SUPFAM" id="SSF56003">
    <property type="entry name" value="Molybdenum cofactor-binding domain"/>
    <property type="match status" value="1"/>
</dbReference>
<dbReference type="RefSeq" id="WP_076877071.1">
    <property type="nucleotide sequence ID" value="NZ_MLCN01000006.1"/>
</dbReference>
<dbReference type="Pfam" id="PF20256">
    <property type="entry name" value="MoCoBD_2"/>
    <property type="match status" value="1"/>
</dbReference>
<dbReference type="Proteomes" id="UP000192132">
    <property type="component" value="Unassembled WGS sequence"/>
</dbReference>
<feature type="domain" description="Aldehyde oxidase/xanthine dehydrogenase a/b hammerhead" evidence="1">
    <location>
        <begin position="39"/>
        <end position="146"/>
    </location>
</feature>
<proteinExistence type="predicted"/>
<dbReference type="InterPro" id="IPR016208">
    <property type="entry name" value="Ald_Oxase/xanthine_DH-like"/>
</dbReference>
<protein>
    <submittedName>
        <fullName evidence="2">Xanthine dehydrogenase</fullName>
    </submittedName>
</protein>
<evidence type="ECO:0000259" key="1">
    <source>
        <dbReference type="SMART" id="SM01008"/>
    </source>
</evidence>
<reference evidence="2 3" key="1">
    <citation type="submission" date="2016-10" db="EMBL/GenBank/DDBJ databases">
        <title>Draft Genome sequence of Alkanindiges sp. strain H1.</title>
        <authorList>
            <person name="Subhash Y."/>
            <person name="Lee S."/>
        </authorList>
    </citation>
    <scope>NUCLEOTIDE SEQUENCE [LARGE SCALE GENOMIC DNA]</scope>
    <source>
        <strain evidence="2 3">H1</strain>
    </source>
</reference>
<gene>
    <name evidence="2" type="ORF">BKE30_02400</name>
</gene>
<dbReference type="Pfam" id="PF02738">
    <property type="entry name" value="MoCoBD_1"/>
    <property type="match status" value="1"/>
</dbReference>
<keyword evidence="3" id="KW-1185">Reference proteome</keyword>
<dbReference type="GO" id="GO:0005506">
    <property type="term" value="F:iron ion binding"/>
    <property type="evidence" value="ECO:0007669"/>
    <property type="project" value="InterPro"/>
</dbReference>
<dbReference type="PANTHER" id="PTHR11908">
    <property type="entry name" value="XANTHINE DEHYDROGENASE"/>
    <property type="match status" value="1"/>
</dbReference>
<dbReference type="InterPro" id="IPR008274">
    <property type="entry name" value="AldOxase/xan_DH_MoCoBD1"/>
</dbReference>
<sequence>MSATSQLVMDQAVESLLDRVPNPCVGEELSRVEGPLKVSGMATYAAEYTFDGEALHGYLVSASIAKGTVESIDESSATSIDGVVAVVTDFKAFIRNSQQGGEKKAPTQGVQEVSYFGQPIALVVATSFEAAREGAAALKVEYTQEQGAFDFIAELGKREPMTSGNDKPVHKNNPDEGLANAAVKVDSIYITPSQNSAAMEPHATIAEWDGDQLTLHCSMQMLSSCKQQICDALALKPDNVRLISRYVGGGFGSKLGISPESIAAAIAAKQLQRPVKVVMHRIQVFESTVRRTNTRQRVALGADRDGRIHTIIHNTICTNLPGESFFEPAAISTHFAYSGQNREVKYEMVRMNQVLAGSMRAPGEAVGMLALECAMDELAEKLDMDPIELRKLNDPAIDPSKGIPFSTRKLTDTLDYGAKHFGWENRHKTPASQREGDWLIGMGMASATRNNQLKASAARVTLTPDAHAIVETDMTDIGTGTYTVLTQIAADMLGLPVSQVEVRLGDTDFPPAAGSGGSVGACSSGSSVYMACKKVRETLAKALGVEEDNLTLQAGQASGNGMCKTISELIQENVVAMGQIEPGKTTKQYTQASYGAHFAEVAVNVVTGETRIRRMLGVFAAGRILNEKTARSQCYGGMIFGIGAALMEELLHDPHNGRLLNHDLAEYHVPVNADIPPIDVVFLPERDPYANPLHAKGLGELGISGAGAAIANAIYNATGIRIYDYPLTLDKLLDQLPAL</sequence>
<dbReference type="PANTHER" id="PTHR11908:SF123">
    <property type="entry name" value="ALDEHYDE OXIDOREDUCTASE MOLYBDENUM-BINDING SUBUNIT PAOC"/>
    <property type="match status" value="1"/>
</dbReference>
<evidence type="ECO:0000313" key="3">
    <source>
        <dbReference type="Proteomes" id="UP000192132"/>
    </source>
</evidence>
<evidence type="ECO:0000313" key="2">
    <source>
        <dbReference type="EMBL" id="ONG41951.1"/>
    </source>
</evidence>
<dbReference type="InterPro" id="IPR000674">
    <property type="entry name" value="Ald_Oxase/Xan_DH_a/b"/>
</dbReference>
<organism evidence="2 3">
    <name type="scientific">Alkanindiges hydrocarboniclasticus</name>
    <dbReference type="NCBI Taxonomy" id="1907941"/>
    <lineage>
        <taxon>Bacteria</taxon>
        <taxon>Pseudomonadati</taxon>
        <taxon>Pseudomonadota</taxon>
        <taxon>Gammaproteobacteria</taxon>
        <taxon>Moraxellales</taxon>
        <taxon>Moraxellaceae</taxon>
        <taxon>Alkanindiges</taxon>
    </lineage>
</organism>
<name>A0A1S8CYR0_9GAMM</name>
<accession>A0A1S8CYR0</accession>
<dbReference type="AlphaFoldDB" id="A0A1S8CYR0"/>
<dbReference type="EMBL" id="MLCN01000006">
    <property type="protein sequence ID" value="ONG41951.1"/>
    <property type="molecule type" value="Genomic_DNA"/>
</dbReference>
<comment type="caution">
    <text evidence="2">The sequence shown here is derived from an EMBL/GenBank/DDBJ whole genome shotgun (WGS) entry which is preliminary data.</text>
</comment>
<dbReference type="Pfam" id="PF01315">
    <property type="entry name" value="Ald_Xan_dh_C"/>
    <property type="match status" value="1"/>
</dbReference>
<dbReference type="InterPro" id="IPR037165">
    <property type="entry name" value="AldOxase/xan_DH_Mopterin-bd_sf"/>
</dbReference>